<dbReference type="Gene3D" id="1.20.120.530">
    <property type="entry name" value="GntR ligand-binding domain-like"/>
    <property type="match status" value="1"/>
</dbReference>
<dbReference type="CDD" id="cd07377">
    <property type="entry name" value="WHTH_GntR"/>
    <property type="match status" value="1"/>
</dbReference>
<dbReference type="PANTHER" id="PTHR43537">
    <property type="entry name" value="TRANSCRIPTIONAL REGULATOR, GNTR FAMILY"/>
    <property type="match status" value="1"/>
</dbReference>
<dbReference type="PANTHER" id="PTHR43537:SF24">
    <property type="entry name" value="GLUCONATE OPERON TRANSCRIPTIONAL REPRESSOR"/>
    <property type="match status" value="1"/>
</dbReference>
<organism evidence="5 6">
    <name type="scientific">Clostridium aromativorans</name>
    <dbReference type="NCBI Taxonomy" id="2836848"/>
    <lineage>
        <taxon>Bacteria</taxon>
        <taxon>Bacillati</taxon>
        <taxon>Bacillota</taxon>
        <taxon>Clostridia</taxon>
        <taxon>Eubacteriales</taxon>
        <taxon>Clostridiaceae</taxon>
        <taxon>Clostridium</taxon>
    </lineage>
</organism>
<dbReference type="Pfam" id="PF07729">
    <property type="entry name" value="FCD"/>
    <property type="match status" value="1"/>
</dbReference>
<accession>A0ABS8N5J7</accession>
<keyword evidence="1" id="KW-0805">Transcription regulation</keyword>
<evidence type="ECO:0000313" key="6">
    <source>
        <dbReference type="Proteomes" id="UP001165422"/>
    </source>
</evidence>
<dbReference type="SUPFAM" id="SSF48008">
    <property type="entry name" value="GntR ligand-binding domain-like"/>
    <property type="match status" value="1"/>
</dbReference>
<evidence type="ECO:0000313" key="5">
    <source>
        <dbReference type="EMBL" id="MCC9295050.1"/>
    </source>
</evidence>
<dbReference type="Proteomes" id="UP001165422">
    <property type="component" value="Unassembled WGS sequence"/>
</dbReference>
<comment type="caution">
    <text evidence="5">The sequence shown here is derived from an EMBL/GenBank/DDBJ whole genome shotgun (WGS) entry which is preliminary data.</text>
</comment>
<dbReference type="Gene3D" id="1.10.10.10">
    <property type="entry name" value="Winged helix-like DNA-binding domain superfamily/Winged helix DNA-binding domain"/>
    <property type="match status" value="1"/>
</dbReference>
<reference evidence="5" key="1">
    <citation type="submission" date="2021-11" db="EMBL/GenBank/DDBJ databases">
        <authorList>
            <person name="Qingchun L."/>
            <person name="Dong Z."/>
            <person name="Zongwei Q."/>
            <person name="Jia Z."/>
            <person name="Duotao L."/>
        </authorList>
    </citation>
    <scope>NUCLEOTIDE SEQUENCE</scope>
    <source>
        <strain evidence="5">WLY-B-L2</strain>
    </source>
</reference>
<evidence type="ECO:0000256" key="3">
    <source>
        <dbReference type="ARBA" id="ARBA00023163"/>
    </source>
</evidence>
<feature type="domain" description="HTH gntR-type" evidence="4">
    <location>
        <begin position="14"/>
        <end position="81"/>
    </location>
</feature>
<dbReference type="PROSITE" id="PS50949">
    <property type="entry name" value="HTH_GNTR"/>
    <property type="match status" value="1"/>
</dbReference>
<evidence type="ECO:0000256" key="2">
    <source>
        <dbReference type="ARBA" id="ARBA00023125"/>
    </source>
</evidence>
<evidence type="ECO:0000256" key="1">
    <source>
        <dbReference type="ARBA" id="ARBA00023015"/>
    </source>
</evidence>
<sequence length="227" mass="26269">MEYQFSPIRFDNRGYIRDSVFSILRNAILDGKLEPGQRLVERSIAEQLKISRTPVREAIRQLQYERLVTYIPRKGVVVSGFSKDDIEEIQLIRTTLEALSCSIAAGKINDEELDYLNSIVNQISDECEKENNGKLSMLNKRFHECIWKAADSPHLYYFINTLCEYVNKFTHLTYTKPGRIQEVILEHRAIVNALQKHDSSASYEAMKKHVEKSGQIFLKMAYSNKNS</sequence>
<dbReference type="SUPFAM" id="SSF46785">
    <property type="entry name" value="Winged helix' DNA-binding domain"/>
    <property type="match status" value="1"/>
</dbReference>
<keyword evidence="6" id="KW-1185">Reference proteome</keyword>
<dbReference type="RefSeq" id="WP_150357169.1">
    <property type="nucleotide sequence ID" value="NZ_JAJJPB010000010.1"/>
</dbReference>
<dbReference type="InterPro" id="IPR000524">
    <property type="entry name" value="Tscrpt_reg_HTH_GntR"/>
</dbReference>
<name>A0ABS8N5J7_9CLOT</name>
<dbReference type="SMART" id="SM00895">
    <property type="entry name" value="FCD"/>
    <property type="match status" value="1"/>
</dbReference>
<dbReference type="EMBL" id="JAJJPB010000010">
    <property type="protein sequence ID" value="MCC9295050.1"/>
    <property type="molecule type" value="Genomic_DNA"/>
</dbReference>
<dbReference type="Pfam" id="PF00392">
    <property type="entry name" value="GntR"/>
    <property type="match status" value="1"/>
</dbReference>
<dbReference type="InterPro" id="IPR036388">
    <property type="entry name" value="WH-like_DNA-bd_sf"/>
</dbReference>
<evidence type="ECO:0000259" key="4">
    <source>
        <dbReference type="PROSITE" id="PS50949"/>
    </source>
</evidence>
<dbReference type="InterPro" id="IPR008920">
    <property type="entry name" value="TF_FadR/GntR_C"/>
</dbReference>
<dbReference type="SMART" id="SM00345">
    <property type="entry name" value="HTH_GNTR"/>
    <property type="match status" value="1"/>
</dbReference>
<keyword evidence="3" id="KW-0804">Transcription</keyword>
<proteinExistence type="predicted"/>
<protein>
    <submittedName>
        <fullName evidence="5">GntR family transcriptional regulator</fullName>
    </submittedName>
</protein>
<dbReference type="InterPro" id="IPR011711">
    <property type="entry name" value="GntR_C"/>
</dbReference>
<gene>
    <name evidence="5" type="ORF">LN736_09305</name>
</gene>
<dbReference type="InterPro" id="IPR036390">
    <property type="entry name" value="WH_DNA-bd_sf"/>
</dbReference>
<keyword evidence="2" id="KW-0238">DNA-binding</keyword>